<evidence type="ECO:0000313" key="1">
    <source>
        <dbReference type="Proteomes" id="UP000887578"/>
    </source>
</evidence>
<dbReference type="WBParaSite" id="PDA_v2.g11566.t1">
    <property type="protein sequence ID" value="PDA_v2.g11566.t1"/>
    <property type="gene ID" value="PDA_v2.g11566"/>
</dbReference>
<sequence length="92" mass="10144">MKNCVKTVNARIRGKICIYLNCGGIISKEDLENYEPRVYETPLSSGRFYGDLVMCGPPPPASFAVAQTIIALGTKKYCDHSKAWNPIDAVSF</sequence>
<organism evidence="1 2">
    <name type="scientific">Panagrolaimus davidi</name>
    <dbReference type="NCBI Taxonomy" id="227884"/>
    <lineage>
        <taxon>Eukaryota</taxon>
        <taxon>Metazoa</taxon>
        <taxon>Ecdysozoa</taxon>
        <taxon>Nematoda</taxon>
        <taxon>Chromadorea</taxon>
        <taxon>Rhabditida</taxon>
        <taxon>Tylenchina</taxon>
        <taxon>Panagrolaimomorpha</taxon>
        <taxon>Panagrolaimoidea</taxon>
        <taxon>Panagrolaimidae</taxon>
        <taxon>Panagrolaimus</taxon>
    </lineage>
</organism>
<dbReference type="AlphaFoldDB" id="A0A914P191"/>
<proteinExistence type="predicted"/>
<protein>
    <submittedName>
        <fullName evidence="2">Uncharacterized protein</fullName>
    </submittedName>
</protein>
<name>A0A914P191_9BILA</name>
<evidence type="ECO:0000313" key="2">
    <source>
        <dbReference type="WBParaSite" id="PDA_v2.g11566.t1"/>
    </source>
</evidence>
<keyword evidence="1" id="KW-1185">Reference proteome</keyword>
<accession>A0A914P191</accession>
<dbReference type="Proteomes" id="UP000887578">
    <property type="component" value="Unplaced"/>
</dbReference>
<reference evidence="2" key="1">
    <citation type="submission" date="2022-11" db="UniProtKB">
        <authorList>
            <consortium name="WormBaseParasite"/>
        </authorList>
    </citation>
    <scope>IDENTIFICATION</scope>
</reference>